<reference evidence="2 3" key="2">
    <citation type="submission" date="2024-05" db="EMBL/GenBank/DDBJ databases">
        <authorList>
            <person name="Chen Y."/>
            <person name="Shah S."/>
            <person name="Dougan E. K."/>
            <person name="Thang M."/>
            <person name="Chan C."/>
        </authorList>
    </citation>
    <scope>NUCLEOTIDE SEQUENCE [LARGE SCALE GENOMIC DNA]</scope>
</reference>
<gene>
    <name evidence="1" type="ORF">C1SCF055_LOCUS41258</name>
</gene>
<dbReference type="GO" id="GO:0008168">
    <property type="term" value="F:methyltransferase activity"/>
    <property type="evidence" value="ECO:0007669"/>
    <property type="project" value="UniProtKB-KW"/>
</dbReference>
<dbReference type="Gene3D" id="1.25.40.10">
    <property type="entry name" value="Tetratricopeptide repeat domain"/>
    <property type="match status" value="1"/>
</dbReference>
<reference evidence="1" key="1">
    <citation type="submission" date="2022-10" db="EMBL/GenBank/DDBJ databases">
        <authorList>
            <person name="Chen Y."/>
            <person name="Dougan E. K."/>
            <person name="Chan C."/>
            <person name="Rhodes N."/>
            <person name="Thang M."/>
        </authorList>
    </citation>
    <scope>NUCLEOTIDE SEQUENCE</scope>
</reference>
<protein>
    <submittedName>
        <fullName evidence="2">Ribosomal RNA small subunit methyltransferase H</fullName>
    </submittedName>
</protein>
<organism evidence="1">
    <name type="scientific">Cladocopium goreaui</name>
    <dbReference type="NCBI Taxonomy" id="2562237"/>
    <lineage>
        <taxon>Eukaryota</taxon>
        <taxon>Sar</taxon>
        <taxon>Alveolata</taxon>
        <taxon>Dinophyceae</taxon>
        <taxon>Suessiales</taxon>
        <taxon>Symbiodiniaceae</taxon>
        <taxon>Cladocopium</taxon>
    </lineage>
</organism>
<dbReference type="EMBL" id="CAMXCT030006589">
    <property type="protein sequence ID" value="CAL4803840.1"/>
    <property type="molecule type" value="Genomic_DNA"/>
</dbReference>
<name>A0A9P1GKM1_9DINO</name>
<dbReference type="Proteomes" id="UP001152797">
    <property type="component" value="Unassembled WGS sequence"/>
</dbReference>
<accession>A0A9P1GKM1</accession>
<dbReference type="AlphaFoldDB" id="A0A9P1GKM1"/>
<evidence type="ECO:0000313" key="1">
    <source>
        <dbReference type="EMBL" id="CAI4016528.1"/>
    </source>
</evidence>
<dbReference type="OrthoDB" id="10381606at2759"/>
<dbReference type="EMBL" id="CAMXCT010006589">
    <property type="protein sequence ID" value="CAI4016528.1"/>
    <property type="molecule type" value="Genomic_DNA"/>
</dbReference>
<evidence type="ECO:0000313" key="2">
    <source>
        <dbReference type="EMBL" id="CAL4803840.1"/>
    </source>
</evidence>
<dbReference type="InterPro" id="IPR011990">
    <property type="entry name" value="TPR-like_helical_dom_sf"/>
</dbReference>
<sequence length="189" mass="20852">MPQSFFYAEIRWGPDQEGAKEAYFPDFHFLIITGCVSNVPDDLQKNRTIHRANRQKLCMHWPLEKQMMQLPARPSKSLEPDAACFGVVAGSCERVGHHELSSKLLAEMSAVAAIDDKTLSIGFTNAISEANRANYWERALQLFGQVCDMQSDGLSLDTAALGAALAACQTGAAWHQSLAILEMLQDEAH</sequence>
<keyword evidence="2" id="KW-0489">Methyltransferase</keyword>
<keyword evidence="2" id="KW-0808">Transferase</keyword>
<dbReference type="EMBL" id="CAMXCT020006589">
    <property type="protein sequence ID" value="CAL1169903.1"/>
    <property type="molecule type" value="Genomic_DNA"/>
</dbReference>
<keyword evidence="3" id="KW-1185">Reference proteome</keyword>
<dbReference type="GO" id="GO:0032259">
    <property type="term" value="P:methylation"/>
    <property type="evidence" value="ECO:0007669"/>
    <property type="project" value="UniProtKB-KW"/>
</dbReference>
<comment type="caution">
    <text evidence="1">The sequence shown here is derived from an EMBL/GenBank/DDBJ whole genome shotgun (WGS) entry which is preliminary data.</text>
</comment>
<evidence type="ECO:0000313" key="3">
    <source>
        <dbReference type="Proteomes" id="UP001152797"/>
    </source>
</evidence>
<proteinExistence type="predicted"/>